<reference evidence="6 7" key="2">
    <citation type="journal article" date="2022" name="Mar. Drugs">
        <title>Bioassay-Guided Fractionation Leads to the Detection of Cholic Acid Generated by the Rare Thalassomonas sp.</title>
        <authorList>
            <person name="Pheiffer F."/>
            <person name="Schneider Y.K."/>
            <person name="Hansen E.H."/>
            <person name="Andersen J.H."/>
            <person name="Isaksson J."/>
            <person name="Busche T."/>
            <person name="R C."/>
            <person name="Kalinowski J."/>
            <person name="Zyl L.V."/>
            <person name="Trindade M."/>
        </authorList>
    </citation>
    <scope>NUCLEOTIDE SEQUENCE [LARGE SCALE GENOMIC DNA]</scope>
    <source>
        <strain evidence="6 7">A5K-106</strain>
    </source>
</reference>
<dbReference type="InterPro" id="IPR023214">
    <property type="entry name" value="HAD_sf"/>
</dbReference>
<accession>A0AAE9YXT2</accession>
<protein>
    <recommendedName>
        <fullName evidence="5">Haloacid dehalogenase-like hydrolase domain-containing protein 2</fullName>
    </recommendedName>
</protein>
<dbReference type="GO" id="GO:0016791">
    <property type="term" value="F:phosphatase activity"/>
    <property type="evidence" value="ECO:0007669"/>
    <property type="project" value="InterPro"/>
</dbReference>
<dbReference type="SFLD" id="SFLDG01129">
    <property type="entry name" value="C1.5:_HAD__Beta-PGM__Phosphata"/>
    <property type="match status" value="1"/>
</dbReference>
<dbReference type="Pfam" id="PF13344">
    <property type="entry name" value="Hydrolase_6"/>
    <property type="match status" value="1"/>
</dbReference>
<dbReference type="AlphaFoldDB" id="A0AAE9YXT2"/>
<keyword evidence="4" id="KW-0460">Magnesium</keyword>
<dbReference type="NCBIfam" id="TIGR01458">
    <property type="entry name" value="HAD-SF-IIA-hyp3"/>
    <property type="match status" value="1"/>
</dbReference>
<sequence length="250" mass="27089">MFKAIFFDLSGVLYEGTRVIPGAVAAINRAQQSHLQVRFVTNTSRMTGQKVLLGLKKMGFALDAGQLFSAPIAAKTLALTRNWRPYCLVHRNLKEEFADINQEDPDAVIIGDAEQDFCYQKLDYAFQLCRAGAPLVGIGRNRYFKLDGKLHLDAGPFITAIEYAASVKAIIMGKPSADFFNQVAASTGAQNSEILMVGDDVFGDIEGAIKSGMFACLVKTGKYQSGDETLVNGQFSCVDSVVQAVELALG</sequence>
<dbReference type="GO" id="GO:0005737">
    <property type="term" value="C:cytoplasm"/>
    <property type="evidence" value="ECO:0007669"/>
    <property type="project" value="TreeGrafter"/>
</dbReference>
<dbReference type="InterPro" id="IPR036412">
    <property type="entry name" value="HAD-like_sf"/>
</dbReference>
<dbReference type="EMBL" id="CP059736">
    <property type="protein sequence ID" value="WDE02334.1"/>
    <property type="molecule type" value="Genomic_DNA"/>
</dbReference>
<name>A0AAE9YXT2_9GAMM</name>
<dbReference type="NCBIfam" id="TIGR01460">
    <property type="entry name" value="HAD-SF-IIA"/>
    <property type="match status" value="1"/>
</dbReference>
<evidence type="ECO:0000256" key="3">
    <source>
        <dbReference type="ARBA" id="ARBA00022723"/>
    </source>
</evidence>
<organism evidence="6 7">
    <name type="scientific">Thalassomonas actiniarum</name>
    <dbReference type="NCBI Taxonomy" id="485447"/>
    <lineage>
        <taxon>Bacteria</taxon>
        <taxon>Pseudomonadati</taxon>
        <taxon>Pseudomonadota</taxon>
        <taxon>Gammaproteobacteria</taxon>
        <taxon>Alteromonadales</taxon>
        <taxon>Colwelliaceae</taxon>
        <taxon>Thalassomonas</taxon>
    </lineage>
</organism>
<evidence type="ECO:0000313" key="7">
    <source>
        <dbReference type="Proteomes" id="UP000032568"/>
    </source>
</evidence>
<proteinExistence type="inferred from homology"/>
<dbReference type="GO" id="GO:0046872">
    <property type="term" value="F:metal ion binding"/>
    <property type="evidence" value="ECO:0007669"/>
    <property type="project" value="UniProtKB-KW"/>
</dbReference>
<dbReference type="Pfam" id="PF13242">
    <property type="entry name" value="Hydrolase_like"/>
    <property type="match status" value="1"/>
</dbReference>
<dbReference type="KEGG" id="tact:SG35_031785"/>
<dbReference type="Proteomes" id="UP000032568">
    <property type="component" value="Chromosome pTact"/>
</dbReference>
<keyword evidence="7" id="KW-1185">Reference proteome</keyword>
<dbReference type="RefSeq" id="WP_044831167.1">
    <property type="nucleotide sequence ID" value="NZ_CP059736.1"/>
</dbReference>
<keyword evidence="6" id="KW-0378">Hydrolase</keyword>
<dbReference type="PANTHER" id="PTHR19288">
    <property type="entry name" value="4-NITROPHENYLPHOSPHATASE-RELATED"/>
    <property type="match status" value="1"/>
</dbReference>
<dbReference type="InterPro" id="IPR006355">
    <property type="entry name" value="LHPP/HDHD2"/>
</dbReference>
<gene>
    <name evidence="6" type="ORF">SG35_031785</name>
</gene>
<dbReference type="SUPFAM" id="SSF56784">
    <property type="entry name" value="HAD-like"/>
    <property type="match status" value="1"/>
</dbReference>
<dbReference type="InterPro" id="IPR006357">
    <property type="entry name" value="HAD-SF_hydro_IIA"/>
</dbReference>
<dbReference type="Gene3D" id="3.40.50.1000">
    <property type="entry name" value="HAD superfamily/HAD-like"/>
    <property type="match status" value="2"/>
</dbReference>
<keyword evidence="3" id="KW-0479">Metal-binding</keyword>
<dbReference type="PANTHER" id="PTHR19288:SF46">
    <property type="entry name" value="HALOACID DEHALOGENASE-LIKE HYDROLASE DOMAIN-CONTAINING PROTEIN 2"/>
    <property type="match status" value="1"/>
</dbReference>
<evidence type="ECO:0000256" key="1">
    <source>
        <dbReference type="ARBA" id="ARBA00001946"/>
    </source>
</evidence>
<evidence type="ECO:0000256" key="5">
    <source>
        <dbReference type="ARBA" id="ARBA00039666"/>
    </source>
</evidence>
<comment type="cofactor">
    <cofactor evidence="1">
        <name>Mg(2+)</name>
        <dbReference type="ChEBI" id="CHEBI:18420"/>
    </cofactor>
</comment>
<comment type="similarity">
    <text evidence="2">Belongs to the HAD-like hydrolase superfamily.</text>
</comment>
<evidence type="ECO:0000256" key="2">
    <source>
        <dbReference type="ARBA" id="ARBA00007958"/>
    </source>
</evidence>
<dbReference type="SFLD" id="SFLDS00003">
    <property type="entry name" value="Haloacid_Dehalogenase"/>
    <property type="match status" value="1"/>
</dbReference>
<reference evidence="6 7" key="1">
    <citation type="journal article" date="2015" name="Genome Announc.">
        <title>Draft Genome Sequences of Marine Isolates of Thalassomonas viridans and Thalassomonas actiniarum.</title>
        <authorList>
            <person name="Olonade I."/>
            <person name="van Zyl L.J."/>
            <person name="Trindade M."/>
        </authorList>
    </citation>
    <scope>NUCLEOTIDE SEQUENCE [LARGE SCALE GENOMIC DNA]</scope>
    <source>
        <strain evidence="6 7">A5K-106</strain>
    </source>
</reference>
<evidence type="ECO:0000313" key="6">
    <source>
        <dbReference type="EMBL" id="WDE02334.1"/>
    </source>
</evidence>
<evidence type="ECO:0000256" key="4">
    <source>
        <dbReference type="ARBA" id="ARBA00022842"/>
    </source>
</evidence>